<dbReference type="PANTHER" id="PTHR24343:SF137">
    <property type="entry name" value="SERINE_THREONINE-PROTEIN KINASE HRK1"/>
    <property type="match status" value="1"/>
</dbReference>
<dbReference type="EMBL" id="CR382135">
    <property type="protein sequence ID" value="CAG86209.2"/>
    <property type="molecule type" value="Genomic_DNA"/>
</dbReference>
<feature type="domain" description="Protein kinase" evidence="11">
    <location>
        <begin position="222"/>
        <end position="531"/>
    </location>
</feature>
<evidence type="ECO:0000256" key="1">
    <source>
        <dbReference type="ARBA" id="ARBA00012513"/>
    </source>
</evidence>
<dbReference type="Gene3D" id="1.10.510.10">
    <property type="entry name" value="Transferase(Phosphotransferase) domain 1"/>
    <property type="match status" value="1"/>
</dbReference>
<feature type="compositionally biased region" description="Polar residues" evidence="10">
    <location>
        <begin position="109"/>
        <end position="129"/>
    </location>
</feature>
<dbReference type="InterPro" id="IPR000719">
    <property type="entry name" value="Prot_kinase_dom"/>
</dbReference>
<dbReference type="KEGG" id="dha:DEHA2C10472g"/>
<feature type="binding site" evidence="9">
    <location>
        <position position="253"/>
    </location>
    <ligand>
        <name>ATP</name>
        <dbReference type="ChEBI" id="CHEBI:30616"/>
    </ligand>
</feature>
<evidence type="ECO:0000256" key="2">
    <source>
        <dbReference type="ARBA" id="ARBA00022527"/>
    </source>
</evidence>
<feature type="compositionally biased region" description="Low complexity" evidence="10">
    <location>
        <begin position="59"/>
        <end position="76"/>
    </location>
</feature>
<evidence type="ECO:0000256" key="7">
    <source>
        <dbReference type="ARBA" id="ARBA00047899"/>
    </source>
</evidence>
<protein>
    <recommendedName>
        <fullName evidence="1">non-specific serine/threonine protein kinase</fullName>
        <ecNumber evidence="1">2.7.11.1</ecNumber>
    </recommendedName>
</protein>
<dbReference type="HOGENOM" id="CLU_000288_82_3_1"/>
<evidence type="ECO:0000313" key="13">
    <source>
        <dbReference type="Proteomes" id="UP000000599"/>
    </source>
</evidence>
<dbReference type="PROSITE" id="PS00107">
    <property type="entry name" value="PROTEIN_KINASE_ATP"/>
    <property type="match status" value="1"/>
</dbReference>
<feature type="region of interest" description="Disordered" evidence="10">
    <location>
        <begin position="1"/>
        <end position="185"/>
    </location>
</feature>
<keyword evidence="5" id="KW-0418">Kinase</keyword>
<dbReference type="EC" id="2.7.11.1" evidence="1"/>
<dbReference type="OrthoDB" id="6513151at2759"/>
<feature type="compositionally biased region" description="Polar residues" evidence="10">
    <location>
        <begin position="77"/>
        <end position="91"/>
    </location>
</feature>
<gene>
    <name evidence="12" type="ordered locus">DEHA2C10472g</name>
</gene>
<dbReference type="VEuPathDB" id="FungiDB:DEHA2C10472g"/>
<dbReference type="PROSITE" id="PS00108">
    <property type="entry name" value="PROTEIN_KINASE_ST"/>
    <property type="match status" value="1"/>
</dbReference>
<dbReference type="OMA" id="HIAPSIN"/>
<name>Q6BUI1_DEBHA</name>
<evidence type="ECO:0000256" key="4">
    <source>
        <dbReference type="ARBA" id="ARBA00022741"/>
    </source>
</evidence>
<feature type="compositionally biased region" description="Basic and acidic residues" evidence="10">
    <location>
        <begin position="145"/>
        <end position="171"/>
    </location>
</feature>
<dbReference type="InterPro" id="IPR008271">
    <property type="entry name" value="Ser/Thr_kinase_AS"/>
</dbReference>
<keyword evidence="13" id="KW-1185">Reference proteome</keyword>
<dbReference type="PROSITE" id="PS50011">
    <property type="entry name" value="PROTEIN_KINASE_DOM"/>
    <property type="match status" value="1"/>
</dbReference>
<dbReference type="FunCoup" id="Q6BUI1">
    <property type="interactions" value="223"/>
</dbReference>
<reference evidence="12 13" key="1">
    <citation type="journal article" date="2004" name="Nature">
        <title>Genome evolution in yeasts.</title>
        <authorList>
            <consortium name="Genolevures"/>
            <person name="Dujon B."/>
            <person name="Sherman D."/>
            <person name="Fischer G."/>
            <person name="Durrens P."/>
            <person name="Casaregola S."/>
            <person name="Lafontaine I."/>
            <person name="de Montigny J."/>
            <person name="Marck C."/>
            <person name="Neuveglise C."/>
            <person name="Talla E."/>
            <person name="Goffard N."/>
            <person name="Frangeul L."/>
            <person name="Aigle M."/>
            <person name="Anthouard V."/>
            <person name="Babour A."/>
            <person name="Barbe V."/>
            <person name="Barnay S."/>
            <person name="Blanchin S."/>
            <person name="Beckerich J.M."/>
            <person name="Beyne E."/>
            <person name="Bleykasten C."/>
            <person name="Boisrame A."/>
            <person name="Boyer J."/>
            <person name="Cattolico L."/>
            <person name="Confanioleri F."/>
            <person name="de Daruvar A."/>
            <person name="Despons L."/>
            <person name="Fabre E."/>
            <person name="Fairhead C."/>
            <person name="Ferry-Dumazet H."/>
            <person name="Groppi A."/>
            <person name="Hantraye F."/>
            <person name="Hennequin C."/>
            <person name="Jauniaux N."/>
            <person name="Joyet P."/>
            <person name="Kachouri R."/>
            <person name="Kerrest A."/>
            <person name="Koszul R."/>
            <person name="Lemaire M."/>
            <person name="Lesur I."/>
            <person name="Ma L."/>
            <person name="Muller H."/>
            <person name="Nicaud J.M."/>
            <person name="Nikolski M."/>
            <person name="Oztas S."/>
            <person name="Ozier-Kalogeropoulos O."/>
            <person name="Pellenz S."/>
            <person name="Potier S."/>
            <person name="Richard G.F."/>
            <person name="Straub M.L."/>
            <person name="Suleau A."/>
            <person name="Swennene D."/>
            <person name="Tekaia F."/>
            <person name="Wesolowski-Louvel M."/>
            <person name="Westhof E."/>
            <person name="Wirth B."/>
            <person name="Zeniou-Meyer M."/>
            <person name="Zivanovic I."/>
            <person name="Bolotin-Fukuhara M."/>
            <person name="Thierry A."/>
            <person name="Bouchier C."/>
            <person name="Caudron B."/>
            <person name="Scarpelli C."/>
            <person name="Gaillardin C."/>
            <person name="Weissenbach J."/>
            <person name="Wincker P."/>
            <person name="Souciet J.L."/>
        </authorList>
    </citation>
    <scope>NUCLEOTIDE SEQUENCE [LARGE SCALE GENOMIC DNA]</scope>
    <source>
        <strain evidence="13">ATCC 36239 / CBS 767 / BCRC 21394 / JCM 1990 / NBRC 0083 / IGC 2968</strain>
    </source>
</reference>
<evidence type="ECO:0000256" key="6">
    <source>
        <dbReference type="ARBA" id="ARBA00022840"/>
    </source>
</evidence>
<evidence type="ECO:0000259" key="11">
    <source>
        <dbReference type="PROSITE" id="PS50011"/>
    </source>
</evidence>
<dbReference type="InterPro" id="IPR017441">
    <property type="entry name" value="Protein_kinase_ATP_BS"/>
</dbReference>
<keyword evidence="3" id="KW-0808">Transferase</keyword>
<dbReference type="GO" id="GO:0005524">
    <property type="term" value="F:ATP binding"/>
    <property type="evidence" value="ECO:0007669"/>
    <property type="project" value="UniProtKB-UniRule"/>
</dbReference>
<dbReference type="InterPro" id="IPR011009">
    <property type="entry name" value="Kinase-like_dom_sf"/>
</dbReference>
<keyword evidence="6 9" id="KW-0067">ATP-binding</keyword>
<dbReference type="SMART" id="SM00220">
    <property type="entry name" value="S_TKc"/>
    <property type="match status" value="1"/>
</dbReference>
<proteinExistence type="predicted"/>
<dbReference type="STRING" id="284592.Q6BUI1"/>
<sequence>MLDSDPVDSKKNRSGLRGLFSSSTSLNKENRRAGNESRTSSPSSHRFLLKRRSSRGIFQSSQNSSTSSLNSVTKNNMYNPSGMPNNGSQEQIYKKPEHSYQSEAGDLSNEGTEYENSASSRSQSRDNTVNTSNGSFNNNDSSSPKTDERIPPHMQRRKVEQSPEAKKEIPKKTKSHSRHSSHLSLKRFLKKLKNTDTGDSKHKTKHANILPHHSADLYKKYGNVGKLLGTGASGSVKLVTSKTDPNEIFAVKKFRSKLPNENEHDYKVKVKNEFKIGQHLKHENLIHTIELIKETEMTSVEYYIVMEYCPYDFFNLVMSGLMTREECSCYFKQIINGVAYFQENGLAHRDLKLDNCVVTDDGILKLIDFGSAVQFRKEKVNNTPSEDDLDENHRLVRSRGVVGSDPYLAPEVLEPSNFGYDARGVDVWSIAIMYCCMILKRFPWKIPKVSDPSYKSFITDPNDTDTEELANDMNNTLTVSSSADANRRHSTGPDRLLRLLPTQARYLIQKMLIVDPLQRYTMKDVVNDEFYLSIDHCHTIEGEGPTRSFHSPDNHTHHLVTEEDLQKIKMEKERHKKLKDAGVA</sequence>
<comment type="catalytic activity">
    <reaction evidence="7">
        <text>L-threonyl-[protein] + ATP = O-phospho-L-threonyl-[protein] + ADP + H(+)</text>
        <dbReference type="Rhea" id="RHEA:46608"/>
        <dbReference type="Rhea" id="RHEA-COMP:11060"/>
        <dbReference type="Rhea" id="RHEA-COMP:11605"/>
        <dbReference type="ChEBI" id="CHEBI:15378"/>
        <dbReference type="ChEBI" id="CHEBI:30013"/>
        <dbReference type="ChEBI" id="CHEBI:30616"/>
        <dbReference type="ChEBI" id="CHEBI:61977"/>
        <dbReference type="ChEBI" id="CHEBI:456216"/>
        <dbReference type="EC" id="2.7.11.1"/>
    </reaction>
</comment>
<organism evidence="12 13">
    <name type="scientific">Debaryomyces hansenii (strain ATCC 36239 / CBS 767 / BCRC 21394 / JCM 1990 / NBRC 0083 / IGC 2968)</name>
    <name type="common">Yeast</name>
    <name type="synonym">Torulaspora hansenii</name>
    <dbReference type="NCBI Taxonomy" id="284592"/>
    <lineage>
        <taxon>Eukaryota</taxon>
        <taxon>Fungi</taxon>
        <taxon>Dikarya</taxon>
        <taxon>Ascomycota</taxon>
        <taxon>Saccharomycotina</taxon>
        <taxon>Pichiomycetes</taxon>
        <taxon>Debaryomycetaceae</taxon>
        <taxon>Debaryomyces</taxon>
    </lineage>
</organism>
<dbReference type="PANTHER" id="PTHR24343">
    <property type="entry name" value="SERINE/THREONINE KINASE"/>
    <property type="match status" value="1"/>
</dbReference>
<keyword evidence="4 9" id="KW-0547">Nucleotide-binding</keyword>
<feature type="compositionally biased region" description="Basic residues" evidence="10">
    <location>
        <begin position="172"/>
        <end position="185"/>
    </location>
</feature>
<evidence type="ECO:0000256" key="5">
    <source>
        <dbReference type="ARBA" id="ARBA00022777"/>
    </source>
</evidence>
<evidence type="ECO:0000256" key="9">
    <source>
        <dbReference type="PROSITE-ProRule" id="PRU10141"/>
    </source>
</evidence>
<evidence type="ECO:0000256" key="8">
    <source>
        <dbReference type="ARBA" id="ARBA00048679"/>
    </source>
</evidence>
<accession>Q6BUI1</accession>
<dbReference type="GO" id="GO:0004674">
    <property type="term" value="F:protein serine/threonine kinase activity"/>
    <property type="evidence" value="ECO:0007669"/>
    <property type="project" value="UniProtKB-KW"/>
</dbReference>
<dbReference type="RefSeq" id="XP_458138.2">
    <property type="nucleotide sequence ID" value="XM_458138.1"/>
</dbReference>
<evidence type="ECO:0000313" key="12">
    <source>
        <dbReference type="EMBL" id="CAG86209.2"/>
    </source>
</evidence>
<dbReference type="Pfam" id="PF00069">
    <property type="entry name" value="Pkinase"/>
    <property type="match status" value="1"/>
</dbReference>
<keyword evidence="2" id="KW-0723">Serine/threonine-protein kinase</keyword>
<dbReference type="Proteomes" id="UP000000599">
    <property type="component" value="Chromosome C"/>
</dbReference>
<dbReference type="eggNOG" id="KOG0590">
    <property type="taxonomic scope" value="Eukaryota"/>
</dbReference>
<evidence type="ECO:0000256" key="3">
    <source>
        <dbReference type="ARBA" id="ARBA00022679"/>
    </source>
</evidence>
<dbReference type="GO" id="GO:0030447">
    <property type="term" value="P:filamentous growth"/>
    <property type="evidence" value="ECO:0007669"/>
    <property type="project" value="UniProtKB-ARBA"/>
</dbReference>
<dbReference type="InParanoid" id="Q6BUI1"/>
<dbReference type="AlphaFoldDB" id="Q6BUI1"/>
<comment type="catalytic activity">
    <reaction evidence="8">
        <text>L-seryl-[protein] + ATP = O-phospho-L-seryl-[protein] + ADP + H(+)</text>
        <dbReference type="Rhea" id="RHEA:17989"/>
        <dbReference type="Rhea" id="RHEA-COMP:9863"/>
        <dbReference type="Rhea" id="RHEA-COMP:11604"/>
        <dbReference type="ChEBI" id="CHEBI:15378"/>
        <dbReference type="ChEBI" id="CHEBI:29999"/>
        <dbReference type="ChEBI" id="CHEBI:30616"/>
        <dbReference type="ChEBI" id="CHEBI:83421"/>
        <dbReference type="ChEBI" id="CHEBI:456216"/>
        <dbReference type="EC" id="2.7.11.1"/>
    </reaction>
</comment>
<dbReference type="GO" id="GO:0005829">
    <property type="term" value="C:cytosol"/>
    <property type="evidence" value="ECO:0007669"/>
    <property type="project" value="TreeGrafter"/>
</dbReference>
<dbReference type="GeneID" id="2900119"/>
<feature type="compositionally biased region" description="Low complexity" evidence="10">
    <location>
        <begin position="130"/>
        <end position="143"/>
    </location>
</feature>
<dbReference type="SUPFAM" id="SSF56112">
    <property type="entry name" value="Protein kinase-like (PK-like)"/>
    <property type="match status" value="1"/>
</dbReference>
<evidence type="ECO:0000256" key="10">
    <source>
        <dbReference type="SAM" id="MobiDB-lite"/>
    </source>
</evidence>